<keyword evidence="5" id="KW-1185">Reference proteome</keyword>
<keyword evidence="2" id="KW-0812">Transmembrane</keyword>
<dbReference type="Proteomes" id="UP000594681">
    <property type="component" value="Chromosome"/>
</dbReference>
<evidence type="ECO:0008006" key="6">
    <source>
        <dbReference type="Google" id="ProtNLM"/>
    </source>
</evidence>
<keyword evidence="2" id="KW-0472">Membrane</keyword>
<organism evidence="4 5">
    <name type="scientific">Corynebacterium lizhenjunii</name>
    <dbReference type="NCBI Taxonomy" id="2709394"/>
    <lineage>
        <taxon>Bacteria</taxon>
        <taxon>Bacillati</taxon>
        <taxon>Actinomycetota</taxon>
        <taxon>Actinomycetes</taxon>
        <taxon>Mycobacteriales</taxon>
        <taxon>Corynebacteriaceae</taxon>
        <taxon>Corynebacterium</taxon>
    </lineage>
</organism>
<feature type="signal peptide" evidence="3">
    <location>
        <begin position="1"/>
        <end position="24"/>
    </location>
</feature>
<proteinExistence type="predicted"/>
<feature type="region of interest" description="Disordered" evidence="1">
    <location>
        <begin position="26"/>
        <end position="53"/>
    </location>
</feature>
<dbReference type="RefSeq" id="WP_165010366.1">
    <property type="nucleotide sequence ID" value="NZ_CP064954.1"/>
</dbReference>
<reference evidence="4 5" key="1">
    <citation type="submission" date="2020-11" db="EMBL/GenBank/DDBJ databases">
        <title>Corynebacterium sp. ZJ-599.</title>
        <authorList>
            <person name="Zhou J."/>
        </authorList>
    </citation>
    <scope>NUCLEOTIDE SEQUENCE [LARGE SCALE GENOMIC DNA]</scope>
    <source>
        <strain evidence="4 5">ZJ-599</strain>
    </source>
</reference>
<dbReference type="EMBL" id="CP064954">
    <property type="protein sequence ID" value="QPK80448.1"/>
    <property type="molecule type" value="Genomic_DNA"/>
</dbReference>
<evidence type="ECO:0000256" key="2">
    <source>
        <dbReference type="SAM" id="Phobius"/>
    </source>
</evidence>
<sequence>MKRLNAGVVAVATALSLSTAVATAAETPQEPAAAQTGSAQQDSNSSDQHVSSLDTKQTLEALRHLTEGYAKHKTGVPDAVGSTIAKGEEFASSEAKKLQSSDIPALIELAQSDAAGSASRAFLSSIYQDKKNDWAPGTSLDIFVGTSIAALVLAIFGGGLAAAKALGFKLPF</sequence>
<protein>
    <recommendedName>
        <fullName evidence="6">Secreted protein</fullName>
    </recommendedName>
</protein>
<evidence type="ECO:0000313" key="5">
    <source>
        <dbReference type="Proteomes" id="UP000594681"/>
    </source>
</evidence>
<gene>
    <name evidence="4" type="ORF">G7Y31_00510</name>
</gene>
<dbReference type="AlphaFoldDB" id="A0A7T0KIQ0"/>
<keyword evidence="2" id="KW-1133">Transmembrane helix</keyword>
<accession>A0A7T0KIQ0</accession>
<name>A0A7T0KIQ0_9CORY</name>
<evidence type="ECO:0000313" key="4">
    <source>
        <dbReference type="EMBL" id="QPK80448.1"/>
    </source>
</evidence>
<dbReference type="KEGG" id="cliz:G7Y31_00510"/>
<feature type="compositionally biased region" description="Low complexity" evidence="1">
    <location>
        <begin position="26"/>
        <end position="36"/>
    </location>
</feature>
<feature type="chain" id="PRO_5032632294" description="Secreted protein" evidence="3">
    <location>
        <begin position="25"/>
        <end position="172"/>
    </location>
</feature>
<feature type="transmembrane region" description="Helical" evidence="2">
    <location>
        <begin position="142"/>
        <end position="163"/>
    </location>
</feature>
<evidence type="ECO:0000256" key="3">
    <source>
        <dbReference type="SAM" id="SignalP"/>
    </source>
</evidence>
<feature type="compositionally biased region" description="Polar residues" evidence="1">
    <location>
        <begin position="37"/>
        <end position="53"/>
    </location>
</feature>
<evidence type="ECO:0000256" key="1">
    <source>
        <dbReference type="SAM" id="MobiDB-lite"/>
    </source>
</evidence>
<keyword evidence="3" id="KW-0732">Signal</keyword>